<evidence type="ECO:0000313" key="2">
    <source>
        <dbReference type="Proteomes" id="UP000249135"/>
    </source>
</evidence>
<comment type="caution">
    <text evidence="1">The sequence shown here is derived from an EMBL/GenBank/DDBJ whole genome shotgun (WGS) entry which is preliminary data.</text>
</comment>
<gene>
    <name evidence="1" type="ORF">DI563_05460</name>
</gene>
<protein>
    <submittedName>
        <fullName evidence="1">Uncharacterized protein</fullName>
    </submittedName>
</protein>
<sequence>MTFEQLPFLPLYVTGRSELLECVRAAMTQVELLPAFTQAGAANPALINAALPHAQAVANFFTAVANVALSKAGALAASMPSGE</sequence>
<accession>A0A2W5QKM9</accession>
<dbReference type="AlphaFoldDB" id="A0A2W5QKM9"/>
<organism evidence="1 2">
    <name type="scientific">Variovorax paradoxus</name>
    <dbReference type="NCBI Taxonomy" id="34073"/>
    <lineage>
        <taxon>Bacteria</taxon>
        <taxon>Pseudomonadati</taxon>
        <taxon>Pseudomonadota</taxon>
        <taxon>Betaproteobacteria</taxon>
        <taxon>Burkholderiales</taxon>
        <taxon>Comamonadaceae</taxon>
        <taxon>Variovorax</taxon>
    </lineage>
</organism>
<reference evidence="1 2" key="1">
    <citation type="submission" date="2017-08" db="EMBL/GenBank/DDBJ databases">
        <title>Infants hospitalized years apart are colonized by the same room-sourced microbial strains.</title>
        <authorList>
            <person name="Brooks B."/>
            <person name="Olm M.R."/>
            <person name="Firek B.A."/>
            <person name="Baker R."/>
            <person name="Thomas B.C."/>
            <person name="Morowitz M.J."/>
            <person name="Banfield J.F."/>
        </authorList>
    </citation>
    <scope>NUCLEOTIDE SEQUENCE [LARGE SCALE GENOMIC DNA]</scope>
    <source>
        <strain evidence="1">S2_005_003_R2_41</strain>
    </source>
</reference>
<name>A0A2W5QKM9_VARPD</name>
<proteinExistence type="predicted"/>
<evidence type="ECO:0000313" key="1">
    <source>
        <dbReference type="EMBL" id="PZQ76949.1"/>
    </source>
</evidence>
<dbReference type="Proteomes" id="UP000249135">
    <property type="component" value="Unassembled WGS sequence"/>
</dbReference>
<dbReference type="EMBL" id="QFPP01000035">
    <property type="protein sequence ID" value="PZQ76949.1"/>
    <property type="molecule type" value="Genomic_DNA"/>
</dbReference>